<feature type="chain" id="PRO_5046013550" evidence="1">
    <location>
        <begin position="21"/>
        <end position="57"/>
    </location>
</feature>
<protein>
    <submittedName>
        <fullName evidence="2">Uncharacterized protein</fullName>
    </submittedName>
</protein>
<gene>
    <name evidence="2" type="ORF">SAMN05216273_12210</name>
</gene>
<name>A0ABY0R2U2_9FLAO</name>
<organism evidence="2 3">
    <name type="scientific">Chryseobacterium taihuense</name>
    <dbReference type="NCBI Taxonomy" id="1141221"/>
    <lineage>
        <taxon>Bacteria</taxon>
        <taxon>Pseudomonadati</taxon>
        <taxon>Bacteroidota</taxon>
        <taxon>Flavobacteriia</taxon>
        <taxon>Flavobacteriales</taxon>
        <taxon>Weeksellaceae</taxon>
        <taxon>Chryseobacterium group</taxon>
        <taxon>Chryseobacterium</taxon>
    </lineage>
</organism>
<evidence type="ECO:0000313" key="3">
    <source>
        <dbReference type="Proteomes" id="UP000199242"/>
    </source>
</evidence>
<dbReference type="EMBL" id="FNHD01000022">
    <property type="protein sequence ID" value="SDM31832.1"/>
    <property type="molecule type" value="Genomic_DNA"/>
</dbReference>
<keyword evidence="1" id="KW-0732">Signal</keyword>
<evidence type="ECO:0000313" key="2">
    <source>
        <dbReference type="EMBL" id="SDM31832.1"/>
    </source>
</evidence>
<sequence length="57" mass="6017">MKKYILFLSVILINLNILLAQTGNVGVGTTVPRSTLDVNGTMNVNNEINLGGTNSAV</sequence>
<accession>A0ABY0R2U2</accession>
<reference evidence="2 3" key="1">
    <citation type="submission" date="2016-10" db="EMBL/GenBank/DDBJ databases">
        <authorList>
            <person name="Varghese N."/>
            <person name="Submissions S."/>
        </authorList>
    </citation>
    <scope>NUCLEOTIDE SEQUENCE [LARGE SCALE GENOMIC DNA]</scope>
    <source>
        <strain evidence="2 3">CGMCC 1.10941</strain>
    </source>
</reference>
<dbReference type="RefSeq" id="WP_176764930.1">
    <property type="nucleotide sequence ID" value="NZ_FNHD01000022.1"/>
</dbReference>
<comment type="caution">
    <text evidence="2">The sequence shown here is derived from an EMBL/GenBank/DDBJ whole genome shotgun (WGS) entry which is preliminary data.</text>
</comment>
<dbReference type="Proteomes" id="UP000199242">
    <property type="component" value="Unassembled WGS sequence"/>
</dbReference>
<feature type="signal peptide" evidence="1">
    <location>
        <begin position="1"/>
        <end position="20"/>
    </location>
</feature>
<evidence type="ECO:0000256" key="1">
    <source>
        <dbReference type="SAM" id="SignalP"/>
    </source>
</evidence>
<keyword evidence="3" id="KW-1185">Reference proteome</keyword>
<proteinExistence type="predicted"/>